<dbReference type="GO" id="GO:0044183">
    <property type="term" value="F:protein folding chaperone"/>
    <property type="evidence" value="ECO:0007669"/>
    <property type="project" value="TreeGrafter"/>
</dbReference>
<reference evidence="6 7" key="1">
    <citation type="submission" date="2020-08" db="EMBL/GenBank/DDBJ databases">
        <title>Genomic Encyclopedia of Type Strains, Phase IV (KMG-IV): sequencing the most valuable type-strain genomes for metagenomic binning, comparative biology and taxonomic classification.</title>
        <authorList>
            <person name="Goeker M."/>
        </authorList>
    </citation>
    <scope>NUCLEOTIDE SEQUENCE [LARGE SCALE GENOMIC DNA]</scope>
    <source>
        <strain evidence="6 7">DSM 24163</strain>
    </source>
</reference>
<evidence type="ECO:0000256" key="5">
    <source>
        <dbReference type="ARBA" id="ARBA00023284"/>
    </source>
</evidence>
<dbReference type="GO" id="GO:0051082">
    <property type="term" value="F:unfolded protein binding"/>
    <property type="evidence" value="ECO:0007669"/>
    <property type="project" value="InterPro"/>
</dbReference>
<keyword evidence="2" id="KW-0862">Zinc</keyword>
<dbReference type="Gene3D" id="3.90.1280.10">
    <property type="entry name" value="HSP33 redox switch-like"/>
    <property type="match status" value="1"/>
</dbReference>
<name>A0A7W8FZV3_9GAMM</name>
<dbReference type="Proteomes" id="UP000521199">
    <property type="component" value="Unassembled WGS sequence"/>
</dbReference>
<evidence type="ECO:0000256" key="4">
    <source>
        <dbReference type="ARBA" id="ARBA00023186"/>
    </source>
</evidence>
<evidence type="ECO:0000256" key="1">
    <source>
        <dbReference type="ARBA" id="ARBA00022490"/>
    </source>
</evidence>
<dbReference type="Gene3D" id="1.10.287.480">
    <property type="entry name" value="helix hairpin bin"/>
    <property type="match status" value="1"/>
</dbReference>
<keyword evidence="7" id="KW-1185">Reference proteome</keyword>
<gene>
    <name evidence="6" type="ORF">HNQ52_002402</name>
</gene>
<dbReference type="SUPFAM" id="SSF118352">
    <property type="entry name" value="HSP33 redox switch-like"/>
    <property type="match status" value="1"/>
</dbReference>
<dbReference type="SUPFAM" id="SSF64397">
    <property type="entry name" value="Hsp33 domain"/>
    <property type="match status" value="1"/>
</dbReference>
<evidence type="ECO:0000256" key="2">
    <source>
        <dbReference type="ARBA" id="ARBA00022833"/>
    </source>
</evidence>
<organism evidence="6 7">
    <name type="scientific">Chiayiivirga flava</name>
    <dbReference type="NCBI Taxonomy" id="659595"/>
    <lineage>
        <taxon>Bacteria</taxon>
        <taxon>Pseudomonadati</taxon>
        <taxon>Pseudomonadota</taxon>
        <taxon>Gammaproteobacteria</taxon>
        <taxon>Lysobacterales</taxon>
        <taxon>Lysobacteraceae</taxon>
        <taxon>Chiayiivirga</taxon>
    </lineage>
</organism>
<dbReference type="RefSeq" id="WP_246387800.1">
    <property type="nucleotide sequence ID" value="NZ_JACHHP010000004.1"/>
</dbReference>
<dbReference type="PIRSF" id="PIRSF005261">
    <property type="entry name" value="Heat_shock_Hsp33"/>
    <property type="match status" value="1"/>
</dbReference>
<comment type="caution">
    <text evidence="6">The sequence shown here is derived from an EMBL/GenBank/DDBJ whole genome shotgun (WGS) entry which is preliminary data.</text>
</comment>
<dbReference type="Gene3D" id="3.55.30.10">
    <property type="entry name" value="Hsp33 domain"/>
    <property type="match status" value="1"/>
</dbReference>
<keyword evidence="1" id="KW-0963">Cytoplasm</keyword>
<proteinExistence type="predicted"/>
<dbReference type="InterPro" id="IPR016153">
    <property type="entry name" value="Heat_shock_Hsp33_N"/>
</dbReference>
<dbReference type="EMBL" id="JACHHP010000004">
    <property type="protein sequence ID" value="MBB5208852.1"/>
    <property type="molecule type" value="Genomic_DNA"/>
</dbReference>
<dbReference type="CDD" id="cd00498">
    <property type="entry name" value="Hsp33"/>
    <property type="match status" value="1"/>
</dbReference>
<dbReference type="PANTHER" id="PTHR30111:SF1">
    <property type="entry name" value="33 KDA CHAPERONIN"/>
    <property type="match status" value="1"/>
</dbReference>
<dbReference type="GO" id="GO:0005737">
    <property type="term" value="C:cytoplasm"/>
    <property type="evidence" value="ECO:0007669"/>
    <property type="project" value="InterPro"/>
</dbReference>
<dbReference type="InterPro" id="IPR016154">
    <property type="entry name" value="Heat_shock_Hsp33_C"/>
</dbReference>
<evidence type="ECO:0000313" key="7">
    <source>
        <dbReference type="Proteomes" id="UP000521199"/>
    </source>
</evidence>
<sequence length="292" mass="31482">MTDVLHRFLIEGAGVRGVLVRLNESWEAIRDAAPYPSAIATLLGETAVAASLFGGHTKIEGTVSVQFKGRQALRTLFAEYRAPGLLRGIAHWEAPLPEPLTLHSVGEGGLLAITLESPTPGQREPTRYQGLVGLDAESLADAFEQYFSQSEQLPTRMLFSVAGGTAAGILLQTLPGADADPDHWNRVQALLETLTPQELRDTDPATLLYRLFHEDGVRVLGEQPLQFQCTCSRERVGRVLIGLGEAEAVAAIQGDAAEITCEFCNRRYRFDRVDISQLFAGGGAAAGSSTPQ</sequence>
<dbReference type="AlphaFoldDB" id="A0A7W8FZV3"/>
<dbReference type="PANTHER" id="PTHR30111">
    <property type="entry name" value="33 KDA CHAPERONIN"/>
    <property type="match status" value="1"/>
</dbReference>
<evidence type="ECO:0000313" key="6">
    <source>
        <dbReference type="EMBL" id="MBB5208852.1"/>
    </source>
</evidence>
<accession>A0A7W8FZV3</accession>
<keyword evidence="3" id="KW-1015">Disulfide bond</keyword>
<evidence type="ECO:0000256" key="3">
    <source>
        <dbReference type="ARBA" id="ARBA00023157"/>
    </source>
</evidence>
<dbReference type="InterPro" id="IPR000397">
    <property type="entry name" value="Heat_shock_Hsp33"/>
</dbReference>
<keyword evidence="5" id="KW-0676">Redox-active center</keyword>
<keyword evidence="4" id="KW-0143">Chaperone</keyword>
<dbReference type="InterPro" id="IPR023212">
    <property type="entry name" value="Hsp33_helix_hairpin_bin_dom_sf"/>
</dbReference>
<protein>
    <submittedName>
        <fullName evidence="6">Molecular chaperone Hsp33</fullName>
    </submittedName>
</protein>
<dbReference type="GO" id="GO:0042026">
    <property type="term" value="P:protein refolding"/>
    <property type="evidence" value="ECO:0007669"/>
    <property type="project" value="TreeGrafter"/>
</dbReference>
<dbReference type="Pfam" id="PF01430">
    <property type="entry name" value="HSP33"/>
    <property type="match status" value="1"/>
</dbReference>